<organism evidence="2 3">
    <name type="scientific">Rhodocollybia butyracea</name>
    <dbReference type="NCBI Taxonomy" id="206335"/>
    <lineage>
        <taxon>Eukaryota</taxon>
        <taxon>Fungi</taxon>
        <taxon>Dikarya</taxon>
        <taxon>Basidiomycota</taxon>
        <taxon>Agaricomycotina</taxon>
        <taxon>Agaricomycetes</taxon>
        <taxon>Agaricomycetidae</taxon>
        <taxon>Agaricales</taxon>
        <taxon>Marasmiineae</taxon>
        <taxon>Omphalotaceae</taxon>
        <taxon>Rhodocollybia</taxon>
    </lineage>
</organism>
<comment type="caution">
    <text evidence="2">The sequence shown here is derived from an EMBL/GenBank/DDBJ whole genome shotgun (WGS) entry which is preliminary data.</text>
</comment>
<keyword evidence="1" id="KW-0732">Signal</keyword>
<reference evidence="2" key="1">
    <citation type="submission" date="2020-11" db="EMBL/GenBank/DDBJ databases">
        <authorList>
            <consortium name="DOE Joint Genome Institute"/>
            <person name="Ahrendt S."/>
            <person name="Riley R."/>
            <person name="Andreopoulos W."/>
            <person name="Labutti K."/>
            <person name="Pangilinan J."/>
            <person name="Ruiz-Duenas F.J."/>
            <person name="Barrasa J.M."/>
            <person name="Sanchez-Garcia M."/>
            <person name="Camarero S."/>
            <person name="Miyauchi S."/>
            <person name="Serrano A."/>
            <person name="Linde D."/>
            <person name="Babiker R."/>
            <person name="Drula E."/>
            <person name="Ayuso-Fernandez I."/>
            <person name="Pacheco R."/>
            <person name="Padilla G."/>
            <person name="Ferreira P."/>
            <person name="Barriuso J."/>
            <person name="Kellner H."/>
            <person name="Castanera R."/>
            <person name="Alfaro M."/>
            <person name="Ramirez L."/>
            <person name="Pisabarro A.G."/>
            <person name="Kuo A."/>
            <person name="Tritt A."/>
            <person name="Lipzen A."/>
            <person name="He G."/>
            <person name="Yan M."/>
            <person name="Ng V."/>
            <person name="Cullen D."/>
            <person name="Martin F."/>
            <person name="Rosso M.-N."/>
            <person name="Henrissat B."/>
            <person name="Hibbett D."/>
            <person name="Martinez A.T."/>
            <person name="Grigoriev I.V."/>
        </authorList>
    </citation>
    <scope>NUCLEOTIDE SEQUENCE</scope>
    <source>
        <strain evidence="2">AH 40177</strain>
    </source>
</reference>
<gene>
    <name evidence="2" type="ORF">BDP27DRAFT_1449987</name>
</gene>
<dbReference type="EMBL" id="JADNRY010000095">
    <property type="protein sequence ID" value="KAF9065944.1"/>
    <property type="molecule type" value="Genomic_DNA"/>
</dbReference>
<protein>
    <submittedName>
        <fullName evidence="2">Uncharacterized protein</fullName>
    </submittedName>
</protein>
<feature type="chain" id="PRO_5040278913" evidence="1">
    <location>
        <begin position="19"/>
        <end position="313"/>
    </location>
</feature>
<sequence length="313" mass="32509">MHSKLFLSTLAYSVVVNAIPAATTSAPQASVTLYIGDPSDAVFVSGGTTQLDITVVGVSTGSAGPETTYSIGDYFSLHTSIGSLSDLPSKFKRRTPIQDDLQALSETSLKFSIMHSLKLLLSTLAYSAVVNAIPAATTSAPQASVTLYVGDPSDATIISGGTTQLDVTVVGVSTGSAGAETTYSIGEYLSLPATTIRSLPLLSEVQTQNYTIVESSAGGFLTVSNSMVDEIQTCSYASDGGSSASCVVHETLLLGSIRTETISTTFKGTKAPLTVLTQPTSTSSTSDAAKPRIRSSDWQKGGFILFFITLLLL</sequence>
<dbReference type="AlphaFoldDB" id="A0A9P5U4T3"/>
<keyword evidence="3" id="KW-1185">Reference proteome</keyword>
<feature type="signal peptide" evidence="1">
    <location>
        <begin position="1"/>
        <end position="18"/>
    </location>
</feature>
<name>A0A9P5U4T3_9AGAR</name>
<dbReference type="OrthoDB" id="3063647at2759"/>
<evidence type="ECO:0000313" key="3">
    <source>
        <dbReference type="Proteomes" id="UP000772434"/>
    </source>
</evidence>
<evidence type="ECO:0000313" key="2">
    <source>
        <dbReference type="EMBL" id="KAF9065944.1"/>
    </source>
</evidence>
<dbReference type="Proteomes" id="UP000772434">
    <property type="component" value="Unassembled WGS sequence"/>
</dbReference>
<proteinExistence type="predicted"/>
<accession>A0A9P5U4T3</accession>
<evidence type="ECO:0000256" key="1">
    <source>
        <dbReference type="SAM" id="SignalP"/>
    </source>
</evidence>